<evidence type="ECO:0000256" key="6">
    <source>
        <dbReference type="ARBA" id="ARBA00023002"/>
    </source>
</evidence>
<dbReference type="PRINTS" id="PR00411">
    <property type="entry name" value="PNDRDTASEI"/>
</dbReference>
<dbReference type="EMBL" id="JAMQAW010000003">
    <property type="protein sequence ID" value="MCM2387560.1"/>
    <property type="molecule type" value="Genomic_DNA"/>
</dbReference>
<keyword evidence="4" id="KW-0274">FAD</keyword>
<evidence type="ECO:0000256" key="5">
    <source>
        <dbReference type="ARBA" id="ARBA00022857"/>
    </source>
</evidence>
<name>A0ABT0UHI0_9ACTN</name>
<comment type="caution">
    <text evidence="9">The sequence shown here is derived from an EMBL/GenBank/DDBJ whole genome shotgun (WGS) entry which is preliminary data.</text>
</comment>
<proteinExistence type="inferred from homology"/>
<dbReference type="Proteomes" id="UP001431429">
    <property type="component" value="Unassembled WGS sequence"/>
</dbReference>
<protein>
    <submittedName>
        <fullName evidence="9">NAD(P)/FAD-dependent oxidoreductase</fullName>
    </submittedName>
</protein>
<evidence type="ECO:0000256" key="1">
    <source>
        <dbReference type="ARBA" id="ARBA00001974"/>
    </source>
</evidence>
<dbReference type="PANTHER" id="PTHR43098">
    <property type="entry name" value="L-ORNITHINE N(5)-MONOOXYGENASE-RELATED"/>
    <property type="match status" value="1"/>
</dbReference>
<comment type="similarity">
    <text evidence="2">Belongs to the FAD-binding monooxygenase family.</text>
</comment>
<evidence type="ECO:0000256" key="8">
    <source>
        <dbReference type="SAM" id="MobiDB-lite"/>
    </source>
</evidence>
<feature type="region of interest" description="Disordered" evidence="8">
    <location>
        <begin position="251"/>
        <end position="270"/>
    </location>
</feature>
<reference evidence="9" key="1">
    <citation type="submission" date="2022-06" db="EMBL/GenBank/DDBJ databases">
        <title>Genome public.</title>
        <authorList>
            <person name="Sun Q."/>
        </authorList>
    </citation>
    <scope>NUCLEOTIDE SEQUENCE</scope>
    <source>
        <strain evidence="9">CWNU-1</strain>
    </source>
</reference>
<evidence type="ECO:0000313" key="9">
    <source>
        <dbReference type="EMBL" id="MCM2387560.1"/>
    </source>
</evidence>
<evidence type="ECO:0000256" key="7">
    <source>
        <dbReference type="ARBA" id="ARBA00023033"/>
    </source>
</evidence>
<keyword evidence="6" id="KW-0560">Oxidoreductase</keyword>
<dbReference type="PANTHER" id="PTHR43098:SF3">
    <property type="entry name" value="L-ORNITHINE N(5)-MONOOXYGENASE-RELATED"/>
    <property type="match status" value="1"/>
</dbReference>
<gene>
    <name evidence="9" type="ORF">NBG84_04415</name>
</gene>
<keyword evidence="10" id="KW-1185">Reference proteome</keyword>
<keyword evidence="7" id="KW-0503">Monooxygenase</keyword>
<keyword evidence="3" id="KW-0285">Flavoprotein</keyword>
<comment type="cofactor">
    <cofactor evidence="1">
        <name>FAD</name>
        <dbReference type="ChEBI" id="CHEBI:57692"/>
    </cofactor>
</comment>
<organism evidence="9 10">
    <name type="scientific">Streptomyces albipurpureus</name>
    <dbReference type="NCBI Taxonomy" id="2897419"/>
    <lineage>
        <taxon>Bacteria</taxon>
        <taxon>Bacillati</taxon>
        <taxon>Actinomycetota</taxon>
        <taxon>Actinomycetes</taxon>
        <taxon>Kitasatosporales</taxon>
        <taxon>Streptomycetaceae</taxon>
        <taxon>Streptomyces</taxon>
    </lineage>
</organism>
<dbReference type="Pfam" id="PF13738">
    <property type="entry name" value="Pyr_redox_3"/>
    <property type="match status" value="1"/>
</dbReference>
<dbReference type="Gene3D" id="3.50.50.60">
    <property type="entry name" value="FAD/NAD(P)-binding domain"/>
    <property type="match status" value="3"/>
</dbReference>
<accession>A0ABT0UHI0</accession>
<dbReference type="InterPro" id="IPR036188">
    <property type="entry name" value="FAD/NAD-bd_sf"/>
</dbReference>
<keyword evidence="5" id="KW-0521">NADP</keyword>
<evidence type="ECO:0000313" key="10">
    <source>
        <dbReference type="Proteomes" id="UP001431429"/>
    </source>
</evidence>
<evidence type="ECO:0000256" key="3">
    <source>
        <dbReference type="ARBA" id="ARBA00022630"/>
    </source>
</evidence>
<evidence type="ECO:0000256" key="2">
    <source>
        <dbReference type="ARBA" id="ARBA00010139"/>
    </source>
</evidence>
<dbReference type="InterPro" id="IPR050775">
    <property type="entry name" value="FAD-binding_Monooxygenases"/>
</dbReference>
<sequence>MSQHRRSVAPETDSAALDAVIVGAGFAGLYMLHKLRGLGLRAVVLEAGDGVGGTWYWNRYPGARVDVEAMHYSYSFSTELEQEWEWQERYPAQPEILRYLGHVADRFELRRDIRLSTRVVAASYDEVTARWSVSTDRGDSYEARYCVMATGCLSSSRVPDIEGLEAFEGPRYHTAQWPHEGVDFTGQRVGVIGTGSSGIQSIPLIAEQAAELTVFQRTPNYSLPARNRPLDPAERDAVKHHYPRLRAEARNSPVGLPGLSRPTGGALAASEEERRARYTEQWEKGLLHGLVSTYTDILTDPDANRTVAEFVREKIRETVSDPATADLLCPTGHPFGTKRPALDTGYYATYNRDNVRLVDIRRAPITRINARGVVTAGAEYPVDALVFATGFDAMTGTLNAIDIRGRGGLALRDKWAGGPVTYLGLQSAGFPNLFLVAGPGSPSVLTNMVAAIEQHVEWIADCVDHVRQSGAVAIEALEDAEADWVGHVNEVSGAMLYSEADSWYLGANVPGKARVFMPYAGGLGAYRRRCDAVAATGYEGFVLSTSQAPERTRQEEQQQ</sequence>
<dbReference type="RefSeq" id="WP_250917919.1">
    <property type="nucleotide sequence ID" value="NZ_JAMQAW010000003.1"/>
</dbReference>
<dbReference type="SUPFAM" id="SSF51905">
    <property type="entry name" value="FAD/NAD(P)-binding domain"/>
    <property type="match status" value="2"/>
</dbReference>
<evidence type="ECO:0000256" key="4">
    <source>
        <dbReference type="ARBA" id="ARBA00022827"/>
    </source>
</evidence>